<feature type="compositionally biased region" description="Basic and acidic residues" evidence="1">
    <location>
        <begin position="13"/>
        <end position="27"/>
    </location>
</feature>
<reference evidence="2" key="1">
    <citation type="submission" date="2023-04" db="EMBL/GenBank/DDBJ databases">
        <title>Phytophthora lilii NBRC 32176.</title>
        <authorList>
            <person name="Ichikawa N."/>
            <person name="Sato H."/>
            <person name="Tonouchi N."/>
        </authorList>
    </citation>
    <scope>NUCLEOTIDE SEQUENCE</scope>
    <source>
        <strain evidence="2">NBRC 32176</strain>
    </source>
</reference>
<evidence type="ECO:0000313" key="3">
    <source>
        <dbReference type="Proteomes" id="UP001165083"/>
    </source>
</evidence>
<feature type="compositionally biased region" description="Polar residues" evidence="1">
    <location>
        <begin position="124"/>
        <end position="137"/>
    </location>
</feature>
<evidence type="ECO:0000256" key="1">
    <source>
        <dbReference type="SAM" id="MobiDB-lite"/>
    </source>
</evidence>
<feature type="compositionally biased region" description="Low complexity" evidence="1">
    <location>
        <begin position="178"/>
        <end position="194"/>
    </location>
</feature>
<feature type="compositionally biased region" description="Acidic residues" evidence="1">
    <location>
        <begin position="95"/>
        <end position="104"/>
    </location>
</feature>
<dbReference type="OrthoDB" id="164782at2759"/>
<gene>
    <name evidence="2" type="ORF">Plil01_001078600</name>
</gene>
<organism evidence="2 3">
    <name type="scientific">Phytophthora lilii</name>
    <dbReference type="NCBI Taxonomy" id="2077276"/>
    <lineage>
        <taxon>Eukaryota</taxon>
        <taxon>Sar</taxon>
        <taxon>Stramenopiles</taxon>
        <taxon>Oomycota</taxon>
        <taxon>Peronosporomycetes</taxon>
        <taxon>Peronosporales</taxon>
        <taxon>Peronosporaceae</taxon>
        <taxon>Phytophthora</taxon>
    </lineage>
</organism>
<accession>A0A9W6X0W0</accession>
<feature type="region of interest" description="Disordered" evidence="1">
    <location>
        <begin position="81"/>
        <end position="271"/>
    </location>
</feature>
<feature type="compositionally biased region" description="Basic and acidic residues" evidence="1">
    <location>
        <begin position="48"/>
        <end position="67"/>
    </location>
</feature>
<feature type="compositionally biased region" description="Polar residues" evidence="1">
    <location>
        <begin position="151"/>
        <end position="177"/>
    </location>
</feature>
<evidence type="ECO:0000313" key="2">
    <source>
        <dbReference type="EMBL" id="GMF26000.1"/>
    </source>
</evidence>
<feature type="compositionally biased region" description="Low complexity" evidence="1">
    <location>
        <begin position="111"/>
        <end position="123"/>
    </location>
</feature>
<name>A0A9W6X0W0_9STRA</name>
<dbReference type="AlphaFoldDB" id="A0A9W6X0W0"/>
<sequence length="296" mass="33077">MSRKRPRSAVSKSECHQGQESSHEEHSTSSMCRTESERSSRLSSTMLDIERSQPSRGVERQQDDAQLDRWRLLDARTVSEYGSAFSSTRLTRLLEEEDDDEDEERGNQEKSSLSRSDSDSNPSQQERGGNQESYSNSYERDAFSAYPEIGSVSSPPSSNNQINDQLEVSQCQSMSPPTSSTTTTASTSTAASTSEARLPRLRPTPPENRVVPNCCDFFTSPHPHYPKEVIGKDDESLHSVSSQTNSSSSDSASEAAEERDGNSGESSASREDFDEFEMWDYVCPQYARRVYANEWV</sequence>
<feature type="compositionally biased region" description="Low complexity" evidence="1">
    <location>
        <begin position="238"/>
        <end position="253"/>
    </location>
</feature>
<dbReference type="Proteomes" id="UP001165083">
    <property type="component" value="Unassembled WGS sequence"/>
</dbReference>
<dbReference type="EMBL" id="BSXW01000582">
    <property type="protein sequence ID" value="GMF26000.1"/>
    <property type="molecule type" value="Genomic_DNA"/>
</dbReference>
<feature type="region of interest" description="Disordered" evidence="1">
    <location>
        <begin position="1"/>
        <end position="67"/>
    </location>
</feature>
<feature type="compositionally biased region" description="Basic and acidic residues" evidence="1">
    <location>
        <begin position="225"/>
        <end position="237"/>
    </location>
</feature>
<protein>
    <submittedName>
        <fullName evidence="2">Unnamed protein product</fullName>
    </submittedName>
</protein>
<keyword evidence="3" id="KW-1185">Reference proteome</keyword>
<proteinExistence type="predicted"/>
<comment type="caution">
    <text evidence="2">The sequence shown here is derived from an EMBL/GenBank/DDBJ whole genome shotgun (WGS) entry which is preliminary data.</text>
</comment>